<evidence type="ECO:0000313" key="2">
    <source>
        <dbReference type="Proteomes" id="UP000198683"/>
    </source>
</evidence>
<protein>
    <submittedName>
        <fullName evidence="1">Uncharacterized protein</fullName>
    </submittedName>
</protein>
<evidence type="ECO:0000313" key="1">
    <source>
        <dbReference type="EMBL" id="SDL72680.1"/>
    </source>
</evidence>
<dbReference type="Proteomes" id="UP000198683">
    <property type="component" value="Unassembled WGS sequence"/>
</dbReference>
<accession>A0A1G9MEI7</accession>
<name>A0A1G9MEI7_9ACTN</name>
<sequence length="40" mass="4545">MCQCDRKPVDPGDKVTRWASITGAAASVGRFFLDLFDRWK</sequence>
<gene>
    <name evidence="1" type="ORF">SAMN05421874_1288</name>
</gene>
<keyword evidence="2" id="KW-1185">Reference proteome</keyword>
<dbReference type="EMBL" id="FNFB01000028">
    <property type="protein sequence ID" value="SDL72680.1"/>
    <property type="molecule type" value="Genomic_DNA"/>
</dbReference>
<organism evidence="1 2">
    <name type="scientific">Nonomuraea maritima</name>
    <dbReference type="NCBI Taxonomy" id="683260"/>
    <lineage>
        <taxon>Bacteria</taxon>
        <taxon>Bacillati</taxon>
        <taxon>Actinomycetota</taxon>
        <taxon>Actinomycetes</taxon>
        <taxon>Streptosporangiales</taxon>
        <taxon>Streptosporangiaceae</taxon>
        <taxon>Nonomuraea</taxon>
    </lineage>
</organism>
<dbReference type="AlphaFoldDB" id="A0A1G9MEI7"/>
<proteinExistence type="predicted"/>
<reference evidence="1 2" key="1">
    <citation type="submission" date="2016-10" db="EMBL/GenBank/DDBJ databases">
        <authorList>
            <person name="de Groot N.N."/>
        </authorList>
    </citation>
    <scope>NUCLEOTIDE SEQUENCE [LARGE SCALE GENOMIC DNA]</scope>
    <source>
        <strain evidence="1 2">CGMCC 4.5681</strain>
    </source>
</reference>